<reference evidence="1" key="1">
    <citation type="journal article" date="2014" name="Front. Microbiol.">
        <title>High frequency of phylogenetically diverse reductive dehalogenase-homologous genes in deep subseafloor sedimentary metagenomes.</title>
        <authorList>
            <person name="Kawai M."/>
            <person name="Futagami T."/>
            <person name="Toyoda A."/>
            <person name="Takaki Y."/>
            <person name="Nishi S."/>
            <person name="Hori S."/>
            <person name="Arai W."/>
            <person name="Tsubouchi T."/>
            <person name="Morono Y."/>
            <person name="Uchiyama I."/>
            <person name="Ito T."/>
            <person name="Fujiyama A."/>
            <person name="Inagaki F."/>
            <person name="Takami H."/>
        </authorList>
    </citation>
    <scope>NUCLEOTIDE SEQUENCE</scope>
    <source>
        <strain evidence="1">Expedition CK06-06</strain>
    </source>
</reference>
<evidence type="ECO:0000313" key="1">
    <source>
        <dbReference type="EMBL" id="GAH88570.1"/>
    </source>
</evidence>
<gene>
    <name evidence="1" type="ORF">S03H2_58449</name>
</gene>
<name>X1K4K1_9ZZZZ</name>
<feature type="non-terminal residue" evidence="1">
    <location>
        <position position="103"/>
    </location>
</feature>
<dbReference type="AlphaFoldDB" id="X1K4K1"/>
<organism evidence="1">
    <name type="scientific">marine sediment metagenome</name>
    <dbReference type="NCBI Taxonomy" id="412755"/>
    <lineage>
        <taxon>unclassified sequences</taxon>
        <taxon>metagenomes</taxon>
        <taxon>ecological metagenomes</taxon>
    </lineage>
</organism>
<dbReference type="EMBL" id="BARU01037523">
    <property type="protein sequence ID" value="GAH88570.1"/>
    <property type="molecule type" value="Genomic_DNA"/>
</dbReference>
<proteinExistence type="predicted"/>
<sequence>MAATNLGQLSVDIVANIGNLQRGLNNATQLISRFTKQASRGVQTLGTGFQKTSQQVQTGAKFMGSQYNKFAVGMQEATTKVTKGVDKQIEKTKEAAKGVTKVG</sequence>
<accession>X1K4K1</accession>
<comment type="caution">
    <text evidence="1">The sequence shown here is derived from an EMBL/GenBank/DDBJ whole genome shotgun (WGS) entry which is preliminary data.</text>
</comment>
<protein>
    <submittedName>
        <fullName evidence="1">Uncharacterized protein</fullName>
    </submittedName>
</protein>